<protein>
    <recommendedName>
        <fullName evidence="10">tRNA dimethylallyltransferase</fullName>
        <ecNumber evidence="10">2.5.1.75</ecNumber>
    </recommendedName>
    <alternativeName>
        <fullName evidence="10">Dimethylallyl diphosphate:tRNA dimethylallyltransferase</fullName>
        <shortName evidence="10">DMAPP:tRNA dimethylallyltransferase</shortName>
        <shortName evidence="10">DMATase</shortName>
    </alternativeName>
    <alternativeName>
        <fullName evidence="10">Isopentenyl-diphosphate:tRNA isopentenyltransferase</fullName>
        <shortName evidence="10">IPP transferase</shortName>
        <shortName evidence="10">IPPT</shortName>
        <shortName evidence="10">IPTase</shortName>
    </alternativeName>
</protein>
<comment type="subunit">
    <text evidence="10">Monomer.</text>
</comment>
<comment type="caution">
    <text evidence="14">The sequence shown here is derived from an EMBL/GenBank/DDBJ whole genome shotgun (WGS) entry which is preliminary data.</text>
</comment>
<dbReference type="PANTHER" id="PTHR11088">
    <property type="entry name" value="TRNA DIMETHYLALLYLTRANSFERASE"/>
    <property type="match status" value="1"/>
</dbReference>
<dbReference type="InterPro" id="IPR027417">
    <property type="entry name" value="P-loop_NTPase"/>
</dbReference>
<dbReference type="RefSeq" id="WP_182954245.1">
    <property type="nucleotide sequence ID" value="NZ_WNXC01000001.1"/>
</dbReference>
<evidence type="ECO:0000256" key="9">
    <source>
        <dbReference type="ARBA" id="ARBA00049563"/>
    </source>
</evidence>
<dbReference type="InterPro" id="IPR039657">
    <property type="entry name" value="Dimethylallyltransferase"/>
</dbReference>
<dbReference type="EC" id="2.5.1.75" evidence="10"/>
<dbReference type="Proteomes" id="UP000636110">
    <property type="component" value="Unassembled WGS sequence"/>
</dbReference>
<evidence type="ECO:0000256" key="5">
    <source>
        <dbReference type="ARBA" id="ARBA00022694"/>
    </source>
</evidence>
<comment type="similarity">
    <text evidence="3 10 13">Belongs to the IPP transferase family.</text>
</comment>
<dbReference type="NCBIfam" id="TIGR00174">
    <property type="entry name" value="miaA"/>
    <property type="match status" value="1"/>
</dbReference>
<organism evidence="14 15">
    <name type="scientific">Pedobacter gandavensis</name>
    <dbReference type="NCBI Taxonomy" id="2679963"/>
    <lineage>
        <taxon>Bacteria</taxon>
        <taxon>Pseudomonadati</taxon>
        <taxon>Bacteroidota</taxon>
        <taxon>Sphingobacteriia</taxon>
        <taxon>Sphingobacteriales</taxon>
        <taxon>Sphingobacteriaceae</taxon>
        <taxon>Pedobacter</taxon>
    </lineage>
</organism>
<evidence type="ECO:0000256" key="6">
    <source>
        <dbReference type="ARBA" id="ARBA00022741"/>
    </source>
</evidence>
<evidence type="ECO:0000256" key="4">
    <source>
        <dbReference type="ARBA" id="ARBA00022679"/>
    </source>
</evidence>
<evidence type="ECO:0000256" key="3">
    <source>
        <dbReference type="ARBA" id="ARBA00005842"/>
    </source>
</evidence>
<evidence type="ECO:0000256" key="13">
    <source>
        <dbReference type="RuleBase" id="RU003785"/>
    </source>
</evidence>
<keyword evidence="8 10" id="KW-0460">Magnesium</keyword>
<feature type="site" description="Interaction with substrate tRNA" evidence="10">
    <location>
        <position position="105"/>
    </location>
</feature>
<keyword evidence="6 10" id="KW-0547">Nucleotide-binding</keyword>
<evidence type="ECO:0000313" key="14">
    <source>
        <dbReference type="EMBL" id="MBB2148375.1"/>
    </source>
</evidence>
<dbReference type="Pfam" id="PF01715">
    <property type="entry name" value="IPPT"/>
    <property type="match status" value="1"/>
</dbReference>
<dbReference type="InterPro" id="IPR018022">
    <property type="entry name" value="IPT"/>
</dbReference>
<evidence type="ECO:0000256" key="2">
    <source>
        <dbReference type="ARBA" id="ARBA00003213"/>
    </source>
</evidence>
<dbReference type="GO" id="GO:0052381">
    <property type="term" value="F:tRNA dimethylallyltransferase activity"/>
    <property type="evidence" value="ECO:0007669"/>
    <property type="project" value="UniProtKB-EC"/>
</dbReference>
<evidence type="ECO:0000256" key="1">
    <source>
        <dbReference type="ARBA" id="ARBA00001946"/>
    </source>
</evidence>
<evidence type="ECO:0000256" key="11">
    <source>
        <dbReference type="RuleBase" id="RU003783"/>
    </source>
</evidence>
<gene>
    <name evidence="10 14" type="primary">miaA</name>
    <name evidence="14" type="ORF">GM920_05570</name>
</gene>
<dbReference type="PANTHER" id="PTHR11088:SF60">
    <property type="entry name" value="TRNA DIMETHYLALLYLTRANSFERASE"/>
    <property type="match status" value="1"/>
</dbReference>
<dbReference type="EMBL" id="WNXC01000001">
    <property type="protein sequence ID" value="MBB2148375.1"/>
    <property type="molecule type" value="Genomic_DNA"/>
</dbReference>
<dbReference type="HAMAP" id="MF_00185">
    <property type="entry name" value="IPP_trans"/>
    <property type="match status" value="1"/>
</dbReference>
<keyword evidence="15" id="KW-1185">Reference proteome</keyword>
<sequence>MEQNPLLVILGPTASGKTKLAVKLAEALHAEIISADSRQVFRNMDIGTGKDLQEYHVNGKDIPYHLINIKEAGDKYNVNEFKEDFYRTFEALTAKRVLPILCGGTGMYMHSILQAQEYTAIPVNERLRAELLPKQKEELSAMLLNYPKAIVAHADLSSHKRLIRALEIADYLQHHDFNPVKRPLITPFIVGLQIDVALRREKILTRMEARFKAGMIEEVKMLLEMGVDREILIFYGLEYKFIIAYLDGELDYETLKVRLGTAICQFSKRQMTFFRKMEKDGLKIHWFDATENEADLYGKVMTAYQQDLSF</sequence>
<evidence type="ECO:0000256" key="10">
    <source>
        <dbReference type="HAMAP-Rule" id="MF_00185"/>
    </source>
</evidence>
<dbReference type="Gene3D" id="3.40.50.300">
    <property type="entry name" value="P-loop containing nucleotide triphosphate hydrolases"/>
    <property type="match status" value="2"/>
</dbReference>
<comment type="function">
    <text evidence="2 10 12">Catalyzes the transfer of a dimethylallyl group onto the adenine at position 37 in tRNAs that read codons beginning with uridine, leading to the formation of N6-(dimethylallyl)adenosine (i(6)A).</text>
</comment>
<dbReference type="SUPFAM" id="SSF52540">
    <property type="entry name" value="P-loop containing nucleoside triphosphate hydrolases"/>
    <property type="match status" value="2"/>
</dbReference>
<feature type="binding site" evidence="10">
    <location>
        <begin position="11"/>
        <end position="18"/>
    </location>
    <ligand>
        <name>ATP</name>
        <dbReference type="ChEBI" id="CHEBI:30616"/>
    </ligand>
</feature>
<comment type="caution">
    <text evidence="10">Lacks conserved residue(s) required for the propagation of feature annotation.</text>
</comment>
<evidence type="ECO:0000256" key="12">
    <source>
        <dbReference type="RuleBase" id="RU003784"/>
    </source>
</evidence>
<proteinExistence type="inferred from homology"/>
<keyword evidence="7 10" id="KW-0067">ATP-binding</keyword>
<evidence type="ECO:0000313" key="15">
    <source>
        <dbReference type="Proteomes" id="UP000636110"/>
    </source>
</evidence>
<comment type="cofactor">
    <cofactor evidence="1 10">
        <name>Mg(2+)</name>
        <dbReference type="ChEBI" id="CHEBI:18420"/>
    </cofactor>
</comment>
<name>A0ABR6ESX7_9SPHI</name>
<feature type="site" description="Interaction with substrate tRNA" evidence="10">
    <location>
        <position position="128"/>
    </location>
</feature>
<feature type="region of interest" description="Interaction with substrate tRNA" evidence="10">
    <location>
        <begin position="36"/>
        <end position="39"/>
    </location>
</feature>
<accession>A0ABR6ESX7</accession>
<evidence type="ECO:0000256" key="8">
    <source>
        <dbReference type="ARBA" id="ARBA00022842"/>
    </source>
</evidence>
<feature type="binding site" evidence="10">
    <location>
        <begin position="13"/>
        <end position="18"/>
    </location>
    <ligand>
        <name>substrate</name>
    </ligand>
</feature>
<keyword evidence="4 10" id="KW-0808">Transferase</keyword>
<keyword evidence="5 10" id="KW-0819">tRNA processing</keyword>
<comment type="catalytic activity">
    <reaction evidence="9 10 11">
        <text>adenosine(37) in tRNA + dimethylallyl diphosphate = N(6)-dimethylallyladenosine(37) in tRNA + diphosphate</text>
        <dbReference type="Rhea" id="RHEA:26482"/>
        <dbReference type="Rhea" id="RHEA-COMP:10162"/>
        <dbReference type="Rhea" id="RHEA-COMP:10375"/>
        <dbReference type="ChEBI" id="CHEBI:33019"/>
        <dbReference type="ChEBI" id="CHEBI:57623"/>
        <dbReference type="ChEBI" id="CHEBI:74411"/>
        <dbReference type="ChEBI" id="CHEBI:74415"/>
        <dbReference type="EC" id="2.5.1.75"/>
    </reaction>
</comment>
<evidence type="ECO:0000256" key="7">
    <source>
        <dbReference type="ARBA" id="ARBA00022840"/>
    </source>
</evidence>
<reference evidence="14 15" key="1">
    <citation type="submission" date="2019-11" db="EMBL/GenBank/DDBJ databases">
        <title>Description of Pedobacter sp. LMG 31462T.</title>
        <authorList>
            <person name="Carlier A."/>
            <person name="Qi S."/>
            <person name="Vandamme P."/>
        </authorList>
    </citation>
    <scope>NUCLEOTIDE SEQUENCE [LARGE SCALE GENOMIC DNA]</scope>
    <source>
        <strain evidence="14 15">LMG 31462</strain>
    </source>
</reference>